<evidence type="ECO:0000313" key="11">
    <source>
        <dbReference type="Proteomes" id="UP000177040"/>
    </source>
</evidence>
<dbReference type="GO" id="GO:0008320">
    <property type="term" value="F:protein transmembrane transporter activity"/>
    <property type="evidence" value="ECO:0007669"/>
    <property type="project" value="UniProtKB-UniRule"/>
</dbReference>
<dbReference type="InterPro" id="IPR038379">
    <property type="entry name" value="SecE_sf"/>
</dbReference>
<keyword evidence="5 9" id="KW-0653">Protein transport</keyword>
<evidence type="ECO:0000256" key="9">
    <source>
        <dbReference type="HAMAP-Rule" id="MF_00422"/>
    </source>
</evidence>
<sequence>MKIVAYIKEAIEELKKVQWLSRKQTINYTIAVFALSAGVAIFFMVMDLGLNKGLDYIIK</sequence>
<organism evidence="10 11">
    <name type="scientific">Candidatus Magasanikbacteria bacterium RIFCSPLOWO2_01_FULL_40_15</name>
    <dbReference type="NCBI Taxonomy" id="1798686"/>
    <lineage>
        <taxon>Bacteria</taxon>
        <taxon>Candidatus Magasanikiibacteriota</taxon>
    </lineage>
</organism>
<gene>
    <name evidence="9" type="primary">secE</name>
    <name evidence="10" type="ORF">A2983_00695</name>
</gene>
<dbReference type="Gene3D" id="1.20.5.1030">
    <property type="entry name" value="Preprotein translocase secy subunit"/>
    <property type="match status" value="1"/>
</dbReference>
<dbReference type="PANTHER" id="PTHR33910">
    <property type="entry name" value="PROTEIN TRANSLOCASE SUBUNIT SECE"/>
    <property type="match status" value="1"/>
</dbReference>
<keyword evidence="7 9" id="KW-0811">Translocation</keyword>
<dbReference type="Pfam" id="PF00584">
    <property type="entry name" value="SecE"/>
    <property type="match status" value="1"/>
</dbReference>
<name>A0A1F6N530_9BACT</name>
<dbReference type="HAMAP" id="MF_00422">
    <property type="entry name" value="SecE"/>
    <property type="match status" value="1"/>
</dbReference>
<evidence type="ECO:0000313" key="10">
    <source>
        <dbReference type="EMBL" id="OGH78838.1"/>
    </source>
</evidence>
<dbReference type="AlphaFoldDB" id="A0A1F6N530"/>
<evidence type="ECO:0000256" key="7">
    <source>
        <dbReference type="ARBA" id="ARBA00023010"/>
    </source>
</evidence>
<keyword evidence="4 9" id="KW-0812">Transmembrane</keyword>
<dbReference type="PANTHER" id="PTHR33910:SF1">
    <property type="entry name" value="PROTEIN TRANSLOCASE SUBUNIT SECE"/>
    <property type="match status" value="1"/>
</dbReference>
<comment type="caution">
    <text evidence="10">The sequence shown here is derived from an EMBL/GenBank/DDBJ whole genome shotgun (WGS) entry which is preliminary data.</text>
</comment>
<dbReference type="Proteomes" id="UP000177040">
    <property type="component" value="Unassembled WGS sequence"/>
</dbReference>
<accession>A0A1F6N530</accession>
<dbReference type="NCBIfam" id="TIGR00964">
    <property type="entry name" value="secE_bact"/>
    <property type="match status" value="1"/>
</dbReference>
<evidence type="ECO:0000256" key="6">
    <source>
        <dbReference type="ARBA" id="ARBA00022989"/>
    </source>
</evidence>
<evidence type="ECO:0000256" key="5">
    <source>
        <dbReference type="ARBA" id="ARBA00022927"/>
    </source>
</evidence>
<reference evidence="10 11" key="1">
    <citation type="journal article" date="2016" name="Nat. Commun.">
        <title>Thousands of microbial genomes shed light on interconnected biogeochemical processes in an aquifer system.</title>
        <authorList>
            <person name="Anantharaman K."/>
            <person name="Brown C.T."/>
            <person name="Hug L.A."/>
            <person name="Sharon I."/>
            <person name="Castelle C.J."/>
            <person name="Probst A.J."/>
            <person name="Thomas B.C."/>
            <person name="Singh A."/>
            <person name="Wilkins M.J."/>
            <person name="Karaoz U."/>
            <person name="Brodie E.L."/>
            <person name="Williams K.H."/>
            <person name="Hubbard S.S."/>
            <person name="Banfield J.F."/>
        </authorList>
    </citation>
    <scope>NUCLEOTIDE SEQUENCE [LARGE SCALE GENOMIC DNA]</scope>
</reference>
<feature type="transmembrane region" description="Helical" evidence="9">
    <location>
        <begin position="25"/>
        <end position="46"/>
    </location>
</feature>
<dbReference type="EMBL" id="MFQH01000001">
    <property type="protein sequence ID" value="OGH78838.1"/>
    <property type="molecule type" value="Genomic_DNA"/>
</dbReference>
<dbReference type="InterPro" id="IPR001901">
    <property type="entry name" value="Translocase_SecE/Sec61-g"/>
</dbReference>
<comment type="subunit">
    <text evidence="9">Component of the Sec protein translocase complex. Heterotrimer consisting of SecY, SecE and SecG subunits. The heterotrimers can form oligomers, although 1 heterotrimer is thought to be able to translocate proteins. Interacts with the ribosome. Interacts with SecDF, and other proteins may be involved. Interacts with SecA.</text>
</comment>
<keyword evidence="6 9" id="KW-1133">Transmembrane helix</keyword>
<dbReference type="GO" id="GO:0005886">
    <property type="term" value="C:plasma membrane"/>
    <property type="evidence" value="ECO:0007669"/>
    <property type="project" value="UniProtKB-SubCell"/>
</dbReference>
<protein>
    <recommendedName>
        <fullName evidence="9">Protein translocase subunit SecE</fullName>
    </recommendedName>
</protein>
<keyword evidence="2 9" id="KW-0813">Transport</keyword>
<comment type="subcellular location">
    <subcellularLocation>
        <location evidence="9">Cell membrane</location>
        <topology evidence="9">Single-pass membrane protein</topology>
    </subcellularLocation>
    <subcellularLocation>
        <location evidence="1">Membrane</location>
    </subcellularLocation>
</comment>
<dbReference type="InterPro" id="IPR005807">
    <property type="entry name" value="SecE_bac"/>
</dbReference>
<comment type="similarity">
    <text evidence="9">Belongs to the SecE/SEC61-gamma family.</text>
</comment>
<comment type="function">
    <text evidence="9">Essential subunit of the Sec protein translocation channel SecYEG. Clamps together the 2 halves of SecY. May contact the channel plug during translocation.</text>
</comment>
<evidence type="ECO:0000256" key="4">
    <source>
        <dbReference type="ARBA" id="ARBA00022692"/>
    </source>
</evidence>
<dbReference type="GO" id="GO:0065002">
    <property type="term" value="P:intracellular protein transmembrane transport"/>
    <property type="evidence" value="ECO:0007669"/>
    <property type="project" value="UniProtKB-UniRule"/>
</dbReference>
<dbReference type="GO" id="GO:0043952">
    <property type="term" value="P:protein transport by the Sec complex"/>
    <property type="evidence" value="ECO:0007669"/>
    <property type="project" value="UniProtKB-UniRule"/>
</dbReference>
<evidence type="ECO:0000256" key="1">
    <source>
        <dbReference type="ARBA" id="ARBA00004370"/>
    </source>
</evidence>
<keyword evidence="8 9" id="KW-0472">Membrane</keyword>
<evidence type="ECO:0000256" key="3">
    <source>
        <dbReference type="ARBA" id="ARBA00022475"/>
    </source>
</evidence>
<evidence type="ECO:0000256" key="2">
    <source>
        <dbReference type="ARBA" id="ARBA00022448"/>
    </source>
</evidence>
<proteinExistence type="inferred from homology"/>
<dbReference type="GO" id="GO:0009306">
    <property type="term" value="P:protein secretion"/>
    <property type="evidence" value="ECO:0007669"/>
    <property type="project" value="UniProtKB-UniRule"/>
</dbReference>
<evidence type="ECO:0000256" key="8">
    <source>
        <dbReference type="ARBA" id="ARBA00023136"/>
    </source>
</evidence>
<dbReference type="GO" id="GO:0006605">
    <property type="term" value="P:protein targeting"/>
    <property type="evidence" value="ECO:0007669"/>
    <property type="project" value="UniProtKB-UniRule"/>
</dbReference>
<keyword evidence="3 9" id="KW-1003">Cell membrane</keyword>